<evidence type="ECO:0000256" key="3">
    <source>
        <dbReference type="ARBA" id="ARBA00022737"/>
    </source>
</evidence>
<keyword evidence="3" id="KW-0677">Repeat</keyword>
<dbReference type="InterPro" id="IPR002182">
    <property type="entry name" value="NB-ARC"/>
</dbReference>
<evidence type="ECO:0000259" key="10">
    <source>
        <dbReference type="PROSITE" id="PS50104"/>
    </source>
</evidence>
<organism evidence="11">
    <name type="scientific">Arabidopsis thaliana</name>
    <name type="common">Mouse-ear cress</name>
    <dbReference type="NCBI Taxonomy" id="3702"/>
    <lineage>
        <taxon>Eukaryota</taxon>
        <taxon>Viridiplantae</taxon>
        <taxon>Streptophyta</taxon>
        <taxon>Embryophyta</taxon>
        <taxon>Tracheophyta</taxon>
        <taxon>Spermatophyta</taxon>
        <taxon>Magnoliopsida</taxon>
        <taxon>eudicotyledons</taxon>
        <taxon>Gunneridae</taxon>
        <taxon>Pentapetalae</taxon>
        <taxon>rosids</taxon>
        <taxon>malvids</taxon>
        <taxon>Brassicales</taxon>
        <taxon>Brassicaceae</taxon>
        <taxon>Camelineae</taxon>
        <taxon>Arabidopsis</taxon>
    </lineage>
</organism>
<keyword evidence="7" id="KW-0067">ATP-binding</keyword>
<dbReference type="Gene3D" id="1.10.8.430">
    <property type="entry name" value="Helical domain of apoptotic protease-activating factors"/>
    <property type="match status" value="1"/>
</dbReference>
<dbReference type="FunFam" id="3.80.10.10:FF:000359">
    <property type="entry name" value="Disease resistance protein (TIR-NBS-LRR class) family"/>
    <property type="match status" value="2"/>
</dbReference>
<protein>
    <recommendedName>
        <fullName evidence="1">ADP-ribosyl cyclase/cyclic ADP-ribose hydrolase</fullName>
        <ecNumber evidence="1">3.2.2.6</ecNumber>
    </recommendedName>
</protein>
<dbReference type="GO" id="GO:0043531">
    <property type="term" value="F:ADP binding"/>
    <property type="evidence" value="ECO:0007669"/>
    <property type="project" value="InterPro"/>
</dbReference>
<dbReference type="FunFam" id="1.10.8.430:FF:000002">
    <property type="entry name" value="Disease resistance protein (TIR-NBS-LRR class)"/>
    <property type="match status" value="1"/>
</dbReference>
<dbReference type="SUPFAM" id="SSF52075">
    <property type="entry name" value="Outer arm dynein light chain 1"/>
    <property type="match status" value="1"/>
</dbReference>
<dbReference type="InterPro" id="IPR058546">
    <property type="entry name" value="RPS4B/Roq1-like_LRR"/>
</dbReference>
<dbReference type="GO" id="GO:0007165">
    <property type="term" value="P:signal transduction"/>
    <property type="evidence" value="ECO:0007669"/>
    <property type="project" value="InterPro"/>
</dbReference>
<dbReference type="SUPFAM" id="SSF52058">
    <property type="entry name" value="L domain-like"/>
    <property type="match status" value="6"/>
</dbReference>
<dbReference type="InterPro" id="IPR042197">
    <property type="entry name" value="Apaf_helical"/>
</dbReference>
<name>A0A346XQC1_ARATH</name>
<evidence type="ECO:0000256" key="9">
    <source>
        <dbReference type="ARBA" id="ARBA00047304"/>
    </source>
</evidence>
<dbReference type="Pfam" id="PF07725">
    <property type="entry name" value="LRR_3"/>
    <property type="match status" value="3"/>
</dbReference>
<sequence>MMDTSKDNDMEIASSSGSWRYDVFPSFRGEDVRDSFLSHLLKELRGKAITFIDDEIERSRPIAPELLSAIKESRIAIVIFSKNYASSTWCLNELVEIHKCYTNLNQMVIPIFFHVDASEVKKQTGEFGKVFEETCKAKSKDEKQSWKQALAAVAVMAGYDLRKWPSEAAMIEELAEDVLRKTMTPSDDFGDLVGIEDHIEAIKSVLCLESKEARMVGIWGPSGIGKSTIGRALYSQLSSQFPLRAFLTYKSNSGSDVSGMKFSWQKELLSEILNEKDIKIEHFGVVEQRLKHKKVLILLDDVDNLEFLKTLVGKAEWFGSGSRIIVITQDRQLLKAHEIDLVYEVKLPSQGLALQMISQYAFGKDSPPDDFKALAFEVAELAGSLPLGLSVLGSSLKGRDKDEWVKMMPRLRNDSDDKIEETLRVCYDSYVKELLEDDGGITMLAEKSLIRITPDGHIEMHNLLEKLGREIDRVKSKSNPGKRQFLTNFEDIREVLTEKTGTETVLGIRVPPTDLFSTRPLLVIDEESFKGMRNLQYLEFGHWSDRNLPRSLVYLPFKLRLLEWEFCPLKSLPSTFKAEYLVKLIMKYSKLEKLWEGTLPLGSLKKMNLLCSNNLKEIPDLSLAINLEELVLAGCESLVTLPSSIQNAIKLRTLYCSGVLLIDLKSLEGMCNLEYLSVDWSSMEGTQGLIYLPRKLKWLWWDNCPLKRLPSNFKAEYLVELRMEDSELEKLWDGTQPLGSLKEMYLHGSKYLKEIPDLSLAINLEELNLARCVSLVTLPSSIQNAIKLIYLDMSDCKKLESFPTDLNLESLKHLDLTGCLNLRNFPAIKMGCHFRQDSNEIVVKDCFWNKNLPAGLDYLDCLVRCMPCEFRPEYLTFLNVSGYKLEKLWEGIQSLGSLEGMDLSESENLTEIPDLSKATKLESLILNNCKSLVTLPSTIGNLHRLVRLEMKECTGLEVLPTDVNLSSLETLNLSGCSSLRSFPLISESIKWLYLENTAIEEIPSTIGNLHRLVRLEMKECTGLEVLPTDVNLSSLEILDLSGCSSLRSFPLISKSIKWLYLENTAIEEIPDLSKATNLKNLKLNNCKSLVTLPTTIGNLQKLVSFEMKECTGLEVLPIDVNLSSLMILDLSGCSSLRTLPLISTNIVWLYLENTAIEEIPSTIGNLQDLRCLYMKRCTGLELLPTDVNLSSLIILDLSGCSSLRSFPLISESIKWLYLENTAIEEIPDLSKATKLESLILNNCKSLVTLPSTIGNLHRLVRLEMKECTGLEVLPTDVNLSSLETLNLSGCSSLRSFPLISKSIKWLYLENTAIEEIPSTIGNLHRLVRLEMKECTGLEVLPTDVNLSSLETLNLSGCSSLRSFPLISKSIKWLYLENTAIEEIPDLSKATNLKNLKLNNCKSLVTLPSTIGNLHRLVRLEMKECTGLEVLPTDVNLSSLEALNLSGCSSLRSFPLISKSIKWLYLENTAIEEIPSTIGNLHRLVRLEMKKCTGLEVLPTDVNLSSLETLNLSGCSSLRSFPLISKSIKWLYLENTAIEEIPSTIGNLHRLVRLEMKECTGLEVLPTDVNLSSLETLNLSGCSSLRSFPLISESIKWLYLENTAIEEIPSTIGNLQDLRCLYMKRCTGLELLPTDVNLSSLIILDLSGCSSLRSFPLISESIKWLYLENTAIEEIPDLSKATKLESLILNNCKSLVTLPSTIGNLHRLVRLEMKECTGLEVLPTDVNLSSLETLNLSGCSSLRSFPLISKSIKWLYLENTAIEEIPSTIGNLHRLVRLEMKECTGLEVLPTDVNLSSLETLNLSGCSSLRSFPLISESIKWLYLENTAIEEIPDLSKATNLKNLKLNNCKSLVTLPSTIGNLHRLVRLEMKECTGLEVLPTDVNLSSLETLNLSGCSSLRSFPLISKSIKRLYLENTAIEEIPSTIGNLHRLVRLEMKKCTGLEVLPTDVNLSSLETLNLSGCSSLRSFPLISKSIKWLYLENTAIEEIPSTIGNLHRLVRLEMKECTGLEVLPTDVNLSSLETLNLSGCSSLRSFPLISESIKWLYLENTAIEEIPSTIGNLQDLRCLYMKRCTGLELLPTDVNLSSLIILDLSGCSSLRSFPLISESIKWLYLENTAIEEIPDLSKATKLESLILNNCKSLVTLPSTIGNLHRLVRLEMKECTGLEVLPTDVNLSSLETLNLSGCSSLRSFPLISKSIKWLYLENTAIEEIPSTIGNLHRLVRLEMKECTGLEVLPTDVNLSSLETLDLSGCSSLRSFPLISESIKWLYLENTAIEEIPDLSKATNLKNLKLNNCKSLVTLPTTIGNLQKLVSFEMKECTGLEVLPTDVNLSSLMILDLSGCSSLRTFPLISTRIECLYLENTAIEEVPCCIEDFTRLTVLLMYCCQRLKTISPNIFRLTRLKLADFTDCRGVIKALSDATVVATMEDHVSCITLSENIEYTCDFWDKLYRVAYLQEHFSFRNCFKLDRDARELILRSCFKPVALPGEEIPKYFTYRAYGDSLTVIVPQSSLSQNFLRFKACVVVEPLSKGKGFYPFLKVNVGFNGKQYQKSFSKDADLQFCKTDHLFFCSFKFRSEDLPSKLNFNDVEFKFCCSNRIKECGVRLMYVSQEENNQQTTRSEKRMRMTSGTSEEYINLADTGLAALNLELSLGQGEPSSSTSLEGEALCVDYMITEEQAEEIPVLYPVSGN</sequence>
<evidence type="ECO:0000256" key="4">
    <source>
        <dbReference type="ARBA" id="ARBA00022741"/>
    </source>
</evidence>
<evidence type="ECO:0000313" key="11">
    <source>
        <dbReference type="EMBL" id="AXU93550.1"/>
    </source>
</evidence>
<keyword evidence="5" id="KW-0378">Hydrolase</keyword>
<dbReference type="GO" id="GO:0006952">
    <property type="term" value="P:defense response"/>
    <property type="evidence" value="ECO:0007669"/>
    <property type="project" value="UniProtKB-KW"/>
</dbReference>
<evidence type="ECO:0000256" key="6">
    <source>
        <dbReference type="ARBA" id="ARBA00022821"/>
    </source>
</evidence>
<dbReference type="InterPro" id="IPR003593">
    <property type="entry name" value="AAA+_ATPase"/>
</dbReference>
<dbReference type="InterPro" id="IPR000157">
    <property type="entry name" value="TIR_dom"/>
</dbReference>
<dbReference type="PRINTS" id="PR00364">
    <property type="entry name" value="DISEASERSIST"/>
</dbReference>
<dbReference type="SMART" id="SM00255">
    <property type="entry name" value="TIR"/>
    <property type="match status" value="1"/>
</dbReference>
<evidence type="ECO:0000256" key="1">
    <source>
        <dbReference type="ARBA" id="ARBA00011982"/>
    </source>
</evidence>
<dbReference type="EMBL" id="MH042105">
    <property type="protein sequence ID" value="AXU93550.1"/>
    <property type="molecule type" value="Genomic_DNA"/>
</dbReference>
<dbReference type="Gene3D" id="3.80.10.10">
    <property type="entry name" value="Ribonuclease Inhibitor"/>
    <property type="match status" value="13"/>
</dbReference>
<keyword evidence="8" id="KW-0520">NAD</keyword>
<comment type="catalytic activity">
    <reaction evidence="9">
        <text>NAD(+) + H2O = ADP-D-ribose + nicotinamide + H(+)</text>
        <dbReference type="Rhea" id="RHEA:16301"/>
        <dbReference type="ChEBI" id="CHEBI:15377"/>
        <dbReference type="ChEBI" id="CHEBI:15378"/>
        <dbReference type="ChEBI" id="CHEBI:17154"/>
        <dbReference type="ChEBI" id="CHEBI:57540"/>
        <dbReference type="ChEBI" id="CHEBI:57967"/>
        <dbReference type="EC" id="3.2.2.6"/>
    </reaction>
    <physiologicalReaction direction="left-to-right" evidence="9">
        <dbReference type="Rhea" id="RHEA:16302"/>
    </physiologicalReaction>
</comment>
<dbReference type="SUPFAM" id="SSF52200">
    <property type="entry name" value="Toll/Interleukin receptor TIR domain"/>
    <property type="match status" value="1"/>
</dbReference>
<dbReference type="GO" id="GO:0005524">
    <property type="term" value="F:ATP binding"/>
    <property type="evidence" value="ECO:0007669"/>
    <property type="project" value="UniProtKB-KW"/>
</dbReference>
<dbReference type="EC" id="3.2.2.6" evidence="1"/>
<evidence type="ECO:0000256" key="8">
    <source>
        <dbReference type="ARBA" id="ARBA00023027"/>
    </source>
</evidence>
<dbReference type="SUPFAM" id="SSF52047">
    <property type="entry name" value="RNI-like"/>
    <property type="match status" value="1"/>
</dbReference>
<dbReference type="GO" id="GO:0061809">
    <property type="term" value="F:NAD+ nucleosidase activity, cyclic ADP-ribose generating"/>
    <property type="evidence" value="ECO:0007669"/>
    <property type="project" value="UniProtKB-EC"/>
</dbReference>
<dbReference type="Pfam" id="PF20160">
    <property type="entry name" value="C-JID"/>
    <property type="match status" value="1"/>
</dbReference>
<feature type="domain" description="TIR" evidence="10">
    <location>
        <begin position="19"/>
        <end position="182"/>
    </location>
</feature>
<dbReference type="Pfam" id="PF00931">
    <property type="entry name" value="NB-ARC"/>
    <property type="match status" value="1"/>
</dbReference>
<dbReference type="SUPFAM" id="SSF52540">
    <property type="entry name" value="P-loop containing nucleoside triphosphate hydrolases"/>
    <property type="match status" value="1"/>
</dbReference>
<dbReference type="PANTHER" id="PTHR11017:SF274">
    <property type="entry name" value="ADP-RIBOSYL CYCLASE_CYCLIC ADP-RIBOSE HYDROLASE-RELATED"/>
    <property type="match status" value="1"/>
</dbReference>
<dbReference type="FunFam" id="3.40.50.10140:FF:000007">
    <property type="entry name" value="Disease resistance protein (TIR-NBS-LRR class)"/>
    <property type="match status" value="1"/>
</dbReference>
<dbReference type="InterPro" id="IPR032675">
    <property type="entry name" value="LRR_dom_sf"/>
</dbReference>
<dbReference type="Gene3D" id="3.40.50.10140">
    <property type="entry name" value="Toll/interleukin-1 receptor homology (TIR) domain"/>
    <property type="match status" value="1"/>
</dbReference>
<dbReference type="InterPro" id="IPR027417">
    <property type="entry name" value="P-loop_NTPase"/>
</dbReference>
<dbReference type="SMART" id="SM00364">
    <property type="entry name" value="LRR_BAC"/>
    <property type="match status" value="10"/>
</dbReference>
<dbReference type="PANTHER" id="PTHR11017">
    <property type="entry name" value="LEUCINE-RICH REPEAT-CONTAINING PROTEIN"/>
    <property type="match status" value="1"/>
</dbReference>
<dbReference type="SMART" id="SM00367">
    <property type="entry name" value="LRR_CC"/>
    <property type="match status" value="15"/>
</dbReference>
<dbReference type="ExpressionAtlas" id="A0A346XQC1">
    <property type="expression patterns" value="baseline and differential"/>
</dbReference>
<dbReference type="InterPro" id="IPR011713">
    <property type="entry name" value="Leu-rich_rpt_3"/>
</dbReference>
<dbReference type="FunFam" id="3.80.10.10:FF:001272">
    <property type="entry name" value="TIR-NBS-LRR class disease resistance protein"/>
    <property type="match status" value="1"/>
</dbReference>
<evidence type="ECO:0000256" key="5">
    <source>
        <dbReference type="ARBA" id="ARBA00022801"/>
    </source>
</evidence>
<evidence type="ECO:0000256" key="2">
    <source>
        <dbReference type="ARBA" id="ARBA00022614"/>
    </source>
</evidence>
<accession>A0A346XQC1</accession>
<evidence type="ECO:0000256" key="7">
    <source>
        <dbReference type="ARBA" id="ARBA00022840"/>
    </source>
</evidence>
<dbReference type="SMART" id="SM00382">
    <property type="entry name" value="AAA"/>
    <property type="match status" value="1"/>
</dbReference>
<dbReference type="InterPro" id="IPR044974">
    <property type="entry name" value="Disease_R_plants"/>
</dbReference>
<dbReference type="InterPro" id="IPR045344">
    <property type="entry name" value="C-JID"/>
</dbReference>
<dbReference type="Gene3D" id="3.40.50.300">
    <property type="entry name" value="P-loop containing nucleotide triphosphate hydrolases"/>
    <property type="match status" value="1"/>
</dbReference>
<dbReference type="InterPro" id="IPR035897">
    <property type="entry name" value="Toll_tir_struct_dom_sf"/>
</dbReference>
<keyword evidence="2" id="KW-0433">Leucine-rich repeat</keyword>
<reference evidence="11" key="1">
    <citation type="submission" date="2018-03" db="EMBL/GenBank/DDBJ databases">
        <title>Modulation of ACD6 dependent hyperimmunity by natural alleles of an Arabidopsis thaliana NLR resistance gene.</title>
        <authorList>
            <person name="Zhu W."/>
            <person name="Zaidem M."/>
            <person name="Van de Weyer A.-L."/>
            <person name="Gutaker R.M."/>
            <person name="Chae E."/>
            <person name="Kim S.-T."/>
            <person name="Bemm F."/>
            <person name="Li L."/>
            <person name="Schwab R."/>
            <person name="Unger F."/>
            <person name="Beha M.J."/>
            <person name="Demar M."/>
            <person name="Weigel D."/>
        </authorList>
    </citation>
    <scope>NUCLEOTIDE SEQUENCE</scope>
    <source>
        <strain evidence="11">Bur-0 RPP4/5-T026</strain>
    </source>
</reference>
<proteinExistence type="predicted"/>
<dbReference type="InterPro" id="IPR006553">
    <property type="entry name" value="Leu-rich_rpt_Cys-con_subtyp"/>
</dbReference>
<keyword evidence="4" id="KW-0547">Nucleotide-binding</keyword>
<keyword evidence="6" id="KW-0611">Plant defense</keyword>
<dbReference type="Pfam" id="PF01582">
    <property type="entry name" value="TIR"/>
    <property type="match status" value="1"/>
</dbReference>
<dbReference type="FunFam" id="3.40.50.300:FF:001002">
    <property type="entry name" value="Disease resistance protein (TIR-NBS-LRR class)"/>
    <property type="match status" value="1"/>
</dbReference>
<dbReference type="Pfam" id="PF23286">
    <property type="entry name" value="LRR_13"/>
    <property type="match status" value="6"/>
</dbReference>
<dbReference type="PROSITE" id="PS50104">
    <property type="entry name" value="TIR"/>
    <property type="match status" value="1"/>
</dbReference>